<reference evidence="2" key="1">
    <citation type="submission" date="2020-01" db="EMBL/GenBank/DDBJ databases">
        <authorList>
            <consortium name="DOE Joint Genome Institute"/>
            <person name="Haridas S."/>
            <person name="Albert R."/>
            <person name="Binder M."/>
            <person name="Bloem J."/>
            <person name="Labutti K."/>
            <person name="Salamov A."/>
            <person name="Andreopoulos B."/>
            <person name="Baker S.E."/>
            <person name="Barry K."/>
            <person name="Bills G."/>
            <person name="Bluhm B.H."/>
            <person name="Cannon C."/>
            <person name="Castanera R."/>
            <person name="Culley D.E."/>
            <person name="Daum C."/>
            <person name="Ezra D."/>
            <person name="Gonzalez J.B."/>
            <person name="Henrissat B."/>
            <person name="Kuo A."/>
            <person name="Liang C."/>
            <person name="Lipzen A."/>
            <person name="Lutzoni F."/>
            <person name="Magnuson J."/>
            <person name="Mondo S."/>
            <person name="Nolan M."/>
            <person name="Ohm R."/>
            <person name="Pangilinan J."/>
            <person name="Park H.-J."/>
            <person name="Ramirez L."/>
            <person name="Alfaro M."/>
            <person name="Sun H."/>
            <person name="Tritt A."/>
            <person name="Yoshinaga Y."/>
            <person name="Zwiers L.-H."/>
            <person name="Turgeon B.G."/>
            <person name="Goodwin S.B."/>
            <person name="Spatafora J.W."/>
            <person name="Crous P.W."/>
            <person name="Grigoriev I.V."/>
        </authorList>
    </citation>
    <scope>NUCLEOTIDE SEQUENCE</scope>
    <source>
        <strain evidence="2">CBS 394.84</strain>
    </source>
</reference>
<organism evidence="2 3">
    <name type="scientific">Cucurbitaria berberidis CBS 394.84</name>
    <dbReference type="NCBI Taxonomy" id="1168544"/>
    <lineage>
        <taxon>Eukaryota</taxon>
        <taxon>Fungi</taxon>
        <taxon>Dikarya</taxon>
        <taxon>Ascomycota</taxon>
        <taxon>Pezizomycotina</taxon>
        <taxon>Dothideomycetes</taxon>
        <taxon>Pleosporomycetidae</taxon>
        <taxon>Pleosporales</taxon>
        <taxon>Pleosporineae</taxon>
        <taxon>Cucurbitariaceae</taxon>
        <taxon>Cucurbitaria</taxon>
    </lineage>
</organism>
<keyword evidence="3" id="KW-1185">Reference proteome</keyword>
<feature type="region of interest" description="Disordered" evidence="1">
    <location>
        <begin position="74"/>
        <end position="108"/>
    </location>
</feature>
<proteinExistence type="predicted"/>
<dbReference type="AlphaFoldDB" id="A0A9P4GA13"/>
<gene>
    <name evidence="2" type="ORF">K460DRAFT_176037</name>
</gene>
<dbReference type="Proteomes" id="UP000800039">
    <property type="component" value="Unassembled WGS sequence"/>
</dbReference>
<evidence type="ECO:0000313" key="2">
    <source>
        <dbReference type="EMBL" id="KAF1841938.1"/>
    </source>
</evidence>
<evidence type="ECO:0000313" key="3">
    <source>
        <dbReference type="Proteomes" id="UP000800039"/>
    </source>
</evidence>
<accession>A0A9P4GA13</accession>
<feature type="compositionally biased region" description="Basic residues" evidence="1">
    <location>
        <begin position="96"/>
        <end position="108"/>
    </location>
</feature>
<dbReference type="RefSeq" id="XP_040784501.1">
    <property type="nucleotide sequence ID" value="XM_040927007.1"/>
</dbReference>
<sequence length="108" mass="11546">MFKGPIETCTTIASSVSTQSGAANVVSISLAVEGIHNAGHQQATNSSPSSRETLVEQCNLNPRQASCLVQLTQKNSGNKKRTTVPPIFSPPISSHQHTRAFHAHRKIS</sequence>
<dbReference type="GeneID" id="63844259"/>
<comment type="caution">
    <text evidence="2">The sequence shown here is derived from an EMBL/GenBank/DDBJ whole genome shotgun (WGS) entry which is preliminary data.</text>
</comment>
<name>A0A9P4GA13_9PLEO</name>
<evidence type="ECO:0000256" key="1">
    <source>
        <dbReference type="SAM" id="MobiDB-lite"/>
    </source>
</evidence>
<protein>
    <submittedName>
        <fullName evidence="2">Uncharacterized protein</fullName>
    </submittedName>
</protein>
<dbReference type="EMBL" id="ML976618">
    <property type="protein sequence ID" value="KAF1841938.1"/>
    <property type="molecule type" value="Genomic_DNA"/>
</dbReference>